<dbReference type="PANTHER" id="PTHR24421">
    <property type="entry name" value="NITRATE/NITRITE SENSOR PROTEIN NARX-RELATED"/>
    <property type="match status" value="1"/>
</dbReference>
<sequence>MCVLRVLCVLRVPDAPAGGPVERGVGHGCPPGPWHSGARAGGTRPPGGTTGRRAGRSGSAAAPLGGGPVTPIQRGTGGGGQGPVGPNRERGDTVDRALNRADRPSGAVSGRPGPRSARQRRGPEEARRGVENTGSAAVRLPQLRLDELLDEVQARLDAARGTRDRVHKLLEAVLSVGRGLELEQVLRGIIEAAVVLVDARYGALGVIGPDGRRLSQFLTVGLTDEEIAAIGPYPCGHGILGELIRRPEPLRLPEISEHPASYGFPPGHPPMSTFLGVPIRVRDHVFGNLYLTEKRGGADFEDEDEEVLATLAVAAGIAIENARLYEESTRRERWLRAGAEVTTALMSDRPRAEVTARITELAREITGSDLAVFSLPEAGDGALTVEAATGEGADGLRHLVLPLEGTLSGAAFTGARPVRGPAEEVPAGPGPALAVPVTSGDDVVHGVLLLVRAAGAGDFPEREAEPLLAFAGQTGLAMELAERRADTAQLALLEDRDRIARDLHDLAIQRLFATGMTLQSADRFIDHPEAAERVRRAVGDLDETIKIIRSTIFGLRSRETAPQHGLRTRAVRAVAEAGTALGFAPSLRMEGLLDTQVPREAADDAVAVLAEALANVARHAEAGTVDVAVVNEGGALVLTIVDDGNGIPPTATRRSGLRNLTERAERHGGTLTLTAPPTGGTHLEWRIPLTGGRCPTGHGTRDGGGAGAR</sequence>
<feature type="compositionally biased region" description="Basic and acidic residues" evidence="4">
    <location>
        <begin position="121"/>
        <end position="130"/>
    </location>
</feature>
<evidence type="ECO:0000259" key="5">
    <source>
        <dbReference type="SMART" id="SM00065"/>
    </source>
</evidence>
<keyword evidence="3" id="KW-0902">Two-component regulatory system</keyword>
<dbReference type="SUPFAM" id="SSF55874">
    <property type="entry name" value="ATPase domain of HSP90 chaperone/DNA topoisomerase II/histidine kinase"/>
    <property type="match status" value="1"/>
</dbReference>
<keyword evidence="8" id="KW-1185">Reference proteome</keyword>
<keyword evidence="2" id="KW-0418">Kinase</keyword>
<dbReference type="Proteomes" id="UP000327000">
    <property type="component" value="Unassembled WGS sequence"/>
</dbReference>
<dbReference type="SUPFAM" id="SSF55781">
    <property type="entry name" value="GAF domain-like"/>
    <property type="match status" value="2"/>
</dbReference>
<dbReference type="OrthoDB" id="5241249at2"/>
<dbReference type="InterPro" id="IPR050482">
    <property type="entry name" value="Sensor_HK_TwoCompSys"/>
</dbReference>
<dbReference type="Gene3D" id="3.30.450.40">
    <property type="match status" value="2"/>
</dbReference>
<dbReference type="AlphaFoldDB" id="A0A5N5W567"/>
<reference evidence="7 8" key="1">
    <citation type="journal article" date="2019" name="Microb. Cell Fact.">
        <title>Exploring novel herbicidin analogues by transcriptional regulator overexpression and MS/MS molecular networking.</title>
        <authorList>
            <person name="Shi Y."/>
            <person name="Gu R."/>
            <person name="Li Y."/>
            <person name="Wang X."/>
            <person name="Ren W."/>
            <person name="Li X."/>
            <person name="Wang L."/>
            <person name="Xie Y."/>
            <person name="Hong B."/>
        </authorList>
    </citation>
    <scope>NUCLEOTIDE SEQUENCE [LARGE SCALE GENOMIC DNA]</scope>
    <source>
        <strain evidence="7 8">US-43</strain>
    </source>
</reference>
<evidence type="ECO:0000256" key="3">
    <source>
        <dbReference type="ARBA" id="ARBA00023012"/>
    </source>
</evidence>
<dbReference type="InterPro" id="IPR003018">
    <property type="entry name" value="GAF"/>
</dbReference>
<keyword evidence="1" id="KW-0808">Transferase</keyword>
<dbReference type="Pfam" id="PF13185">
    <property type="entry name" value="GAF_2"/>
    <property type="match status" value="2"/>
</dbReference>
<evidence type="ECO:0000256" key="4">
    <source>
        <dbReference type="SAM" id="MobiDB-lite"/>
    </source>
</evidence>
<comment type="caution">
    <text evidence="7">The sequence shown here is derived from an EMBL/GenBank/DDBJ whole genome shotgun (WGS) entry which is preliminary data.</text>
</comment>
<dbReference type="InterPro" id="IPR003594">
    <property type="entry name" value="HATPase_dom"/>
</dbReference>
<accession>A0A5N5W567</accession>
<dbReference type="Gene3D" id="1.20.5.1930">
    <property type="match status" value="1"/>
</dbReference>
<gene>
    <name evidence="7" type="ORF">FRZ00_19995</name>
</gene>
<dbReference type="SMART" id="SM00387">
    <property type="entry name" value="HATPase_c"/>
    <property type="match status" value="1"/>
</dbReference>
<feature type="domain" description="Histidine kinase/HSP90-like ATPase" evidence="6">
    <location>
        <begin position="600"/>
        <end position="691"/>
    </location>
</feature>
<dbReference type="Pfam" id="PF02518">
    <property type="entry name" value="HATPase_c"/>
    <property type="match status" value="1"/>
</dbReference>
<dbReference type="GO" id="GO:0016020">
    <property type="term" value="C:membrane"/>
    <property type="evidence" value="ECO:0007669"/>
    <property type="project" value="InterPro"/>
</dbReference>
<feature type="compositionally biased region" description="Low complexity" evidence="4">
    <location>
        <begin position="56"/>
        <end position="74"/>
    </location>
</feature>
<dbReference type="PANTHER" id="PTHR24421:SF56">
    <property type="entry name" value="OXYGEN SENSOR HISTIDINE KINASE RESPONSE REGULATOR DOST"/>
    <property type="match status" value="1"/>
</dbReference>
<feature type="compositionally biased region" description="Basic and acidic residues" evidence="4">
    <location>
        <begin position="87"/>
        <end position="103"/>
    </location>
</feature>
<dbReference type="Pfam" id="PF07730">
    <property type="entry name" value="HisKA_3"/>
    <property type="match status" value="1"/>
</dbReference>
<dbReference type="InterPro" id="IPR029016">
    <property type="entry name" value="GAF-like_dom_sf"/>
</dbReference>
<dbReference type="InterPro" id="IPR036890">
    <property type="entry name" value="HATPase_C_sf"/>
</dbReference>
<proteinExistence type="predicted"/>
<dbReference type="InterPro" id="IPR011712">
    <property type="entry name" value="Sig_transdc_His_kin_sub3_dim/P"/>
</dbReference>
<evidence type="ECO:0000313" key="7">
    <source>
        <dbReference type="EMBL" id="KAB7841595.1"/>
    </source>
</evidence>
<evidence type="ECO:0000256" key="2">
    <source>
        <dbReference type="ARBA" id="ARBA00022777"/>
    </source>
</evidence>
<evidence type="ECO:0000256" key="1">
    <source>
        <dbReference type="ARBA" id="ARBA00022679"/>
    </source>
</evidence>
<feature type="region of interest" description="Disordered" evidence="4">
    <location>
        <begin position="14"/>
        <end position="134"/>
    </location>
</feature>
<organism evidence="7 8">
    <name type="scientific">Streptomyces mobaraensis</name>
    <name type="common">Streptoverticillium mobaraense</name>
    <dbReference type="NCBI Taxonomy" id="35621"/>
    <lineage>
        <taxon>Bacteria</taxon>
        <taxon>Bacillati</taxon>
        <taxon>Actinomycetota</taxon>
        <taxon>Actinomycetes</taxon>
        <taxon>Kitasatosporales</taxon>
        <taxon>Streptomycetaceae</taxon>
        <taxon>Streptomyces</taxon>
    </lineage>
</organism>
<evidence type="ECO:0000313" key="8">
    <source>
        <dbReference type="Proteomes" id="UP000327000"/>
    </source>
</evidence>
<dbReference type="GO" id="GO:0046983">
    <property type="term" value="F:protein dimerization activity"/>
    <property type="evidence" value="ECO:0007669"/>
    <property type="project" value="InterPro"/>
</dbReference>
<evidence type="ECO:0000259" key="6">
    <source>
        <dbReference type="SMART" id="SM00387"/>
    </source>
</evidence>
<feature type="region of interest" description="Disordered" evidence="4">
    <location>
        <begin position="689"/>
        <end position="709"/>
    </location>
</feature>
<feature type="domain" description="GAF" evidence="5">
    <location>
        <begin position="181"/>
        <end position="329"/>
    </location>
</feature>
<dbReference type="SMART" id="SM00065">
    <property type="entry name" value="GAF"/>
    <property type="match status" value="2"/>
</dbReference>
<protein>
    <submittedName>
        <fullName evidence="7">GAF domain-containing protein</fullName>
    </submittedName>
</protein>
<dbReference type="Gene3D" id="3.30.565.10">
    <property type="entry name" value="Histidine kinase-like ATPase, C-terminal domain"/>
    <property type="match status" value="1"/>
</dbReference>
<dbReference type="GO" id="GO:0000155">
    <property type="term" value="F:phosphorelay sensor kinase activity"/>
    <property type="evidence" value="ECO:0007669"/>
    <property type="project" value="InterPro"/>
</dbReference>
<dbReference type="EMBL" id="VOKX01000040">
    <property type="protein sequence ID" value="KAB7841595.1"/>
    <property type="molecule type" value="Genomic_DNA"/>
</dbReference>
<dbReference type="CDD" id="cd16917">
    <property type="entry name" value="HATPase_UhpB-NarQ-NarX-like"/>
    <property type="match status" value="1"/>
</dbReference>
<feature type="domain" description="GAF" evidence="5">
    <location>
        <begin position="350"/>
        <end position="488"/>
    </location>
</feature>
<name>A0A5N5W567_STRMB</name>